<evidence type="ECO:0000313" key="6">
    <source>
        <dbReference type="Proteomes" id="UP000033956"/>
    </source>
</evidence>
<dbReference type="EC" id="4.3.3.7" evidence="5"/>
<dbReference type="PANTHER" id="PTHR12128">
    <property type="entry name" value="DIHYDRODIPICOLINATE SYNTHASE"/>
    <property type="match status" value="1"/>
</dbReference>
<dbReference type="Gene3D" id="3.20.20.70">
    <property type="entry name" value="Aldolase class I"/>
    <property type="match status" value="1"/>
</dbReference>
<dbReference type="PATRIC" id="fig|92835.4.peg.1198"/>
<proteinExistence type="inferred from homology"/>
<dbReference type="SUPFAM" id="SSF51569">
    <property type="entry name" value="Aldolase"/>
    <property type="match status" value="1"/>
</dbReference>
<dbReference type="PIRSF" id="PIRSF001365">
    <property type="entry name" value="DHDPS"/>
    <property type="match status" value="1"/>
</dbReference>
<dbReference type="Pfam" id="PF00701">
    <property type="entry name" value="DHDPS"/>
    <property type="match status" value="1"/>
</dbReference>
<dbReference type="Proteomes" id="UP000033956">
    <property type="component" value="Unassembled WGS sequence"/>
</dbReference>
<dbReference type="InterPro" id="IPR013785">
    <property type="entry name" value="Aldolase_TIM"/>
</dbReference>
<evidence type="ECO:0000256" key="1">
    <source>
        <dbReference type="ARBA" id="ARBA00007592"/>
    </source>
</evidence>
<dbReference type="AlphaFoldDB" id="A0A0M2H8E7"/>
<dbReference type="EMBL" id="JYIZ01000041">
    <property type="protein sequence ID" value="KJL42676.1"/>
    <property type="molecule type" value="Genomic_DNA"/>
</dbReference>
<sequence>MPTPFHGAWPVMLTPFTDDDRVDVDTLDRYVDWLIDSGATGLFPGALSGEMFELTEAERLAIAARVVARAAGRVPVAAAVSERGTAAETAASVARLATTGVDLVVLIASVVLQPDDDESVFTDVVSEVLAANPGVKFGVYECPLPYHRLFSDDLVAWIAGTGRFLFLKETSHDTEVMATRVRLGADAGLRIFNAGIEDHVQSLAVGVAGLSGWVVNVAPDLVVELEELVSQRGEDDRALELQRVLSSVEDRMGPTYPASAKAIVEARAGIGFTTASRWRPAEVDPDEIRAIVAMIEAAA</sequence>
<evidence type="ECO:0000313" key="5">
    <source>
        <dbReference type="EMBL" id="KJL42676.1"/>
    </source>
</evidence>
<organism evidence="5 6">
    <name type="scientific">Microbacterium terrae</name>
    <dbReference type="NCBI Taxonomy" id="69369"/>
    <lineage>
        <taxon>Bacteria</taxon>
        <taxon>Bacillati</taxon>
        <taxon>Actinomycetota</taxon>
        <taxon>Actinomycetes</taxon>
        <taxon>Micrococcales</taxon>
        <taxon>Microbacteriaceae</taxon>
        <taxon>Microbacterium</taxon>
    </lineage>
</organism>
<comment type="caution">
    <text evidence="5">The sequence shown here is derived from an EMBL/GenBank/DDBJ whole genome shotgun (WGS) entry which is preliminary data.</text>
</comment>
<dbReference type="SMART" id="SM01130">
    <property type="entry name" value="DHDPS"/>
    <property type="match status" value="1"/>
</dbReference>
<keyword evidence="2 3" id="KW-0456">Lyase</keyword>
<dbReference type="STRING" id="92835.RS81_01180"/>
<dbReference type="PANTHER" id="PTHR12128:SF66">
    <property type="entry name" value="4-HYDROXY-2-OXOGLUTARATE ALDOLASE, MITOCHONDRIAL"/>
    <property type="match status" value="1"/>
</dbReference>
<feature type="active site" description="Schiff-base intermediate with substrate" evidence="4">
    <location>
        <position position="168"/>
    </location>
</feature>
<feature type="active site" description="Proton donor/acceptor" evidence="4">
    <location>
        <position position="140"/>
    </location>
</feature>
<evidence type="ECO:0000256" key="4">
    <source>
        <dbReference type="PIRSR" id="PIRSR001365-1"/>
    </source>
</evidence>
<comment type="similarity">
    <text evidence="1 3">Belongs to the DapA family.</text>
</comment>
<name>A0A0M2H8E7_9MICO</name>
<gene>
    <name evidence="5" type="primary">dapA_1</name>
    <name evidence="5" type="ORF">RS81_01180</name>
</gene>
<evidence type="ECO:0000256" key="3">
    <source>
        <dbReference type="PIRNR" id="PIRNR001365"/>
    </source>
</evidence>
<reference evidence="5 6" key="1">
    <citation type="submission" date="2015-02" db="EMBL/GenBank/DDBJ databases">
        <title>Draft genome sequences of ten Microbacterium spp. with emphasis on heavy metal contaminated environments.</title>
        <authorList>
            <person name="Corretto E."/>
        </authorList>
    </citation>
    <scope>NUCLEOTIDE SEQUENCE [LARGE SCALE GENOMIC DNA]</scope>
    <source>
        <strain evidence="5 6">DSM 12510</strain>
    </source>
</reference>
<evidence type="ECO:0000256" key="2">
    <source>
        <dbReference type="ARBA" id="ARBA00023239"/>
    </source>
</evidence>
<dbReference type="CDD" id="cd00408">
    <property type="entry name" value="DHDPS-like"/>
    <property type="match status" value="1"/>
</dbReference>
<dbReference type="GO" id="GO:0008840">
    <property type="term" value="F:4-hydroxy-tetrahydrodipicolinate synthase activity"/>
    <property type="evidence" value="ECO:0007669"/>
    <property type="project" value="UniProtKB-EC"/>
</dbReference>
<dbReference type="RefSeq" id="WP_052682466.1">
    <property type="nucleotide sequence ID" value="NZ_BAAAUP010000003.1"/>
</dbReference>
<keyword evidence="6" id="KW-1185">Reference proteome</keyword>
<accession>A0A0M2H8E7</accession>
<dbReference type="InterPro" id="IPR002220">
    <property type="entry name" value="DapA-like"/>
</dbReference>
<protein>
    <submittedName>
        <fullName evidence="5">4-hydroxy-tetrahydrodipicolinate synthase</fullName>
        <ecNumber evidence="5">4.3.3.7</ecNumber>
    </submittedName>
</protein>